<dbReference type="Proteomes" id="UP000827092">
    <property type="component" value="Unassembled WGS sequence"/>
</dbReference>
<accession>A0AAV6UES7</accession>
<reference evidence="2 3" key="1">
    <citation type="journal article" date="2022" name="Nat. Ecol. Evol.">
        <title>A masculinizing supergene underlies an exaggerated male reproductive morph in a spider.</title>
        <authorList>
            <person name="Hendrickx F."/>
            <person name="De Corte Z."/>
            <person name="Sonet G."/>
            <person name="Van Belleghem S.M."/>
            <person name="Kostlbacher S."/>
            <person name="Vangestel C."/>
        </authorList>
    </citation>
    <scope>NUCLEOTIDE SEQUENCE [LARGE SCALE GENOMIC DNA]</scope>
    <source>
        <strain evidence="2">W744_W776</strain>
    </source>
</reference>
<evidence type="ECO:0000259" key="1">
    <source>
        <dbReference type="Pfam" id="PF23055"/>
    </source>
</evidence>
<sequence>MSDNESSMEKVNSALASTSNISRVSIKPPPFWKPEPKICFLQLEAQFRNASIKEDQTKFDYVVSSIETGILSQVSDILTYPPKDAKYTTLSRNVSFLFSRKLKLKTQKLLTDVELGDKKVKNLLSYYVK</sequence>
<gene>
    <name evidence="2" type="ORF">JTE90_024181</name>
</gene>
<dbReference type="InterPro" id="IPR055469">
    <property type="entry name" value="DUF7041"/>
</dbReference>
<dbReference type="Pfam" id="PF23055">
    <property type="entry name" value="DUF7041"/>
    <property type="match status" value="1"/>
</dbReference>
<comment type="caution">
    <text evidence="2">The sequence shown here is derived from an EMBL/GenBank/DDBJ whole genome shotgun (WGS) entry which is preliminary data.</text>
</comment>
<dbReference type="EMBL" id="JAFNEN010000473">
    <property type="protein sequence ID" value="KAG8182248.1"/>
    <property type="molecule type" value="Genomic_DNA"/>
</dbReference>
<protein>
    <recommendedName>
        <fullName evidence="1">DUF7041 domain-containing protein</fullName>
    </recommendedName>
</protein>
<evidence type="ECO:0000313" key="2">
    <source>
        <dbReference type="EMBL" id="KAG8182248.1"/>
    </source>
</evidence>
<feature type="domain" description="DUF7041" evidence="1">
    <location>
        <begin position="29"/>
        <end position="109"/>
    </location>
</feature>
<dbReference type="PANTHER" id="PTHR33327">
    <property type="entry name" value="ENDONUCLEASE"/>
    <property type="match status" value="1"/>
</dbReference>
<keyword evidence="3" id="KW-1185">Reference proteome</keyword>
<dbReference type="AlphaFoldDB" id="A0AAV6UES7"/>
<organism evidence="2 3">
    <name type="scientific">Oedothorax gibbosus</name>
    <dbReference type="NCBI Taxonomy" id="931172"/>
    <lineage>
        <taxon>Eukaryota</taxon>
        <taxon>Metazoa</taxon>
        <taxon>Ecdysozoa</taxon>
        <taxon>Arthropoda</taxon>
        <taxon>Chelicerata</taxon>
        <taxon>Arachnida</taxon>
        <taxon>Araneae</taxon>
        <taxon>Araneomorphae</taxon>
        <taxon>Entelegynae</taxon>
        <taxon>Araneoidea</taxon>
        <taxon>Linyphiidae</taxon>
        <taxon>Erigoninae</taxon>
        <taxon>Oedothorax</taxon>
    </lineage>
</organism>
<proteinExistence type="predicted"/>
<dbReference type="PANTHER" id="PTHR33327:SF3">
    <property type="entry name" value="RNA-DIRECTED DNA POLYMERASE"/>
    <property type="match status" value="1"/>
</dbReference>
<name>A0AAV6UES7_9ARAC</name>
<evidence type="ECO:0000313" key="3">
    <source>
        <dbReference type="Proteomes" id="UP000827092"/>
    </source>
</evidence>